<keyword evidence="7" id="KW-1185">Reference proteome</keyword>
<dbReference type="GO" id="GO:0009396">
    <property type="term" value="P:folic acid-containing compound biosynthetic process"/>
    <property type="evidence" value="ECO:0007669"/>
    <property type="project" value="TreeGrafter"/>
</dbReference>
<evidence type="ECO:0000313" key="6">
    <source>
        <dbReference type="EMBL" id="AEN99066.1"/>
    </source>
</evidence>
<evidence type="ECO:0000256" key="1">
    <source>
        <dbReference type="ARBA" id="ARBA00010638"/>
    </source>
</evidence>
<feature type="binding site" evidence="4">
    <location>
        <position position="69"/>
    </location>
    <ligand>
        <name>substrate</name>
    </ligand>
</feature>
<evidence type="ECO:0000256" key="4">
    <source>
        <dbReference type="PIRSR" id="PIRSR006806-1"/>
    </source>
</evidence>
<sequence length="201" mass="23317">MAKQNKDFEPRAQNLFYYGEKMKRKIRKSILNLMKKIPINEESLYKKLFESSLWNDAKTVALTMSTDDELNTMPIIERGLAEKKQILIPKTFAKGKMEFFEFTSINDLCKTKFGILEPNGEQEPIKKNEIDLIIVPGIAFSKINNQRIGYGGGFYDRYLQNYQGKTVSLVRKIQLVDSKWIPELTDVPVQNLIVEEINDEK</sequence>
<proteinExistence type="inferred from homology"/>
<dbReference type="Gene3D" id="3.40.50.10420">
    <property type="entry name" value="NagB/RpiA/CoA transferase-like"/>
    <property type="match status" value="1"/>
</dbReference>
<dbReference type="NCBIfam" id="TIGR02727">
    <property type="entry name" value="MTHFS_bact"/>
    <property type="match status" value="1"/>
</dbReference>
<name>G2KW90_FRUST</name>
<keyword evidence="2 4" id="KW-0547">Nucleotide-binding</keyword>
<dbReference type="InterPro" id="IPR002698">
    <property type="entry name" value="FTHF_cligase"/>
</dbReference>
<dbReference type="HOGENOM" id="CLU_066245_2_2_9"/>
<gene>
    <name evidence="6" type="primary">yqgN</name>
    <name evidence="6" type="ordered locus">LSA_06430</name>
</gene>
<comment type="cofactor">
    <cofactor evidence="5">
        <name>Mg(2+)</name>
        <dbReference type="ChEBI" id="CHEBI:18420"/>
    </cofactor>
</comment>
<dbReference type="KEGG" id="lsn:LSA_06430"/>
<organism evidence="6 7">
    <name type="scientific">Fructilactobacillus sanfranciscensis (strain TMW 1.1304)</name>
    <name type="common">Lactobacillus sanfranciscensis</name>
    <dbReference type="NCBI Taxonomy" id="714313"/>
    <lineage>
        <taxon>Bacteria</taxon>
        <taxon>Bacillati</taxon>
        <taxon>Bacillota</taxon>
        <taxon>Bacilli</taxon>
        <taxon>Lactobacillales</taxon>
        <taxon>Lactobacillaceae</taxon>
        <taxon>Fructilactobacillus</taxon>
    </lineage>
</organism>
<evidence type="ECO:0000256" key="3">
    <source>
        <dbReference type="ARBA" id="ARBA00022840"/>
    </source>
</evidence>
<feature type="binding site" evidence="4">
    <location>
        <begin position="147"/>
        <end position="155"/>
    </location>
    <ligand>
        <name>ATP</name>
        <dbReference type="ChEBI" id="CHEBI:30616"/>
    </ligand>
</feature>
<keyword evidence="6" id="KW-0436">Ligase</keyword>
<dbReference type="eggNOG" id="COG0212">
    <property type="taxonomic scope" value="Bacteria"/>
</dbReference>
<dbReference type="STRING" id="714313.LSA_06430"/>
<dbReference type="SUPFAM" id="SSF100950">
    <property type="entry name" value="NagB/RpiA/CoA transferase-like"/>
    <property type="match status" value="1"/>
</dbReference>
<evidence type="ECO:0000313" key="7">
    <source>
        <dbReference type="Proteomes" id="UP000001285"/>
    </source>
</evidence>
<dbReference type="GO" id="GO:0046872">
    <property type="term" value="F:metal ion binding"/>
    <property type="evidence" value="ECO:0007669"/>
    <property type="project" value="UniProtKB-KW"/>
</dbReference>
<dbReference type="GO" id="GO:0005524">
    <property type="term" value="F:ATP binding"/>
    <property type="evidence" value="ECO:0007669"/>
    <property type="project" value="UniProtKB-KW"/>
</dbReference>
<keyword evidence="3 4" id="KW-0067">ATP-binding</keyword>
<evidence type="ECO:0000256" key="2">
    <source>
        <dbReference type="ARBA" id="ARBA00022741"/>
    </source>
</evidence>
<keyword evidence="5" id="KW-0460">Magnesium</keyword>
<dbReference type="EMBL" id="CP002461">
    <property type="protein sequence ID" value="AEN99066.1"/>
    <property type="molecule type" value="Genomic_DNA"/>
</dbReference>
<dbReference type="GO" id="GO:0035999">
    <property type="term" value="P:tetrahydrofolate interconversion"/>
    <property type="evidence" value="ECO:0007669"/>
    <property type="project" value="TreeGrafter"/>
</dbReference>
<feature type="binding site" evidence="4">
    <location>
        <begin position="23"/>
        <end position="27"/>
    </location>
    <ligand>
        <name>ATP</name>
        <dbReference type="ChEBI" id="CHEBI:30616"/>
    </ligand>
</feature>
<evidence type="ECO:0000256" key="5">
    <source>
        <dbReference type="RuleBase" id="RU361279"/>
    </source>
</evidence>
<accession>G2KW90</accession>
<dbReference type="GO" id="GO:0030272">
    <property type="term" value="F:5-formyltetrahydrofolate cyclo-ligase activity"/>
    <property type="evidence" value="ECO:0007669"/>
    <property type="project" value="UniProtKB-EC"/>
</dbReference>
<dbReference type="InterPro" id="IPR037171">
    <property type="entry name" value="NagB/RpiA_transferase-like"/>
</dbReference>
<comment type="catalytic activity">
    <reaction evidence="5">
        <text>(6S)-5-formyl-5,6,7,8-tetrahydrofolate + ATP = (6R)-5,10-methenyltetrahydrofolate + ADP + phosphate</text>
        <dbReference type="Rhea" id="RHEA:10488"/>
        <dbReference type="ChEBI" id="CHEBI:30616"/>
        <dbReference type="ChEBI" id="CHEBI:43474"/>
        <dbReference type="ChEBI" id="CHEBI:57455"/>
        <dbReference type="ChEBI" id="CHEBI:57457"/>
        <dbReference type="ChEBI" id="CHEBI:456216"/>
        <dbReference type="EC" id="6.3.3.2"/>
    </reaction>
</comment>
<dbReference type="AlphaFoldDB" id="G2KW90"/>
<reference evidence="6 7" key="1">
    <citation type="journal article" date="2011" name="Microb. Cell Fact.">
        <title>Genomic analysis reveals Lactobacillus sanfranciscensis as stable element in traditional sourdoughs.</title>
        <authorList>
            <person name="Vogel R.F."/>
            <person name="Pavlovic M."/>
            <person name="Ehrmann M.A."/>
            <person name="Wiezer A."/>
            <person name="Liesegang H."/>
            <person name="Offschanka S."/>
            <person name="Voget S."/>
            <person name="Angelov A."/>
            <person name="Bocker G."/>
            <person name="Liebl W."/>
        </authorList>
    </citation>
    <scope>NUCLEOTIDE SEQUENCE [LARGE SCALE GENOMIC DNA]</scope>
    <source>
        <strain evidence="6 7">TMW 1.1304</strain>
    </source>
</reference>
<keyword evidence="5" id="KW-0479">Metal-binding</keyword>
<dbReference type="PIRSF" id="PIRSF006806">
    <property type="entry name" value="FTHF_cligase"/>
    <property type="match status" value="1"/>
</dbReference>
<dbReference type="PANTHER" id="PTHR23407:SF1">
    <property type="entry name" value="5-FORMYLTETRAHYDROFOLATE CYCLO-LIGASE"/>
    <property type="match status" value="1"/>
</dbReference>
<comment type="similarity">
    <text evidence="1 5">Belongs to the 5-formyltetrahydrofolate cyclo-ligase family.</text>
</comment>
<dbReference type="PANTHER" id="PTHR23407">
    <property type="entry name" value="ATPASE INHIBITOR/5-FORMYLTETRAHYDROFOLATE CYCLO-LIGASE"/>
    <property type="match status" value="1"/>
</dbReference>
<dbReference type="Proteomes" id="UP000001285">
    <property type="component" value="Chromosome"/>
</dbReference>
<protein>
    <recommendedName>
        <fullName evidence="5">5-formyltetrahydrofolate cyclo-ligase</fullName>
        <ecNumber evidence="5">6.3.3.2</ecNumber>
    </recommendedName>
</protein>
<feature type="binding site" evidence="4">
    <location>
        <position position="64"/>
    </location>
    <ligand>
        <name>substrate</name>
    </ligand>
</feature>
<dbReference type="Pfam" id="PF01812">
    <property type="entry name" value="5-FTHF_cyc-lig"/>
    <property type="match status" value="1"/>
</dbReference>
<dbReference type="InterPro" id="IPR024185">
    <property type="entry name" value="FTHF_cligase-like_sf"/>
</dbReference>
<dbReference type="EC" id="6.3.3.2" evidence="5"/>